<dbReference type="InterPro" id="IPR016188">
    <property type="entry name" value="PurM-like_N"/>
</dbReference>
<keyword evidence="4" id="KW-0436">Ligase</keyword>
<dbReference type="OMA" id="MTDYICV"/>
<dbReference type="OrthoDB" id="2018833at2759"/>
<feature type="domain" description="PurM-like C-terminal" evidence="12">
    <location>
        <begin position="214"/>
        <end position="378"/>
    </location>
</feature>
<dbReference type="Pfam" id="PF00586">
    <property type="entry name" value="AIRS"/>
    <property type="match status" value="1"/>
</dbReference>
<dbReference type="STRING" id="4555.K3Z721"/>
<evidence type="ECO:0000313" key="14">
    <source>
        <dbReference type="EnsemblPlants" id="KQL13885"/>
    </source>
</evidence>
<dbReference type="CDD" id="cd02196">
    <property type="entry name" value="PurM"/>
    <property type="match status" value="1"/>
</dbReference>
<dbReference type="UniPathway" id="UPA00074">
    <property type="reaction ID" value="UER00129"/>
</dbReference>
<dbReference type="RefSeq" id="XP_004960910.1">
    <property type="nucleotide sequence ID" value="XM_004960853.2"/>
</dbReference>
<dbReference type="Gene3D" id="3.90.650.10">
    <property type="entry name" value="PurM-like C-terminal domain"/>
    <property type="match status" value="1"/>
</dbReference>
<feature type="region of interest" description="Disordered" evidence="10">
    <location>
        <begin position="9"/>
        <end position="35"/>
    </location>
</feature>
<dbReference type="PANTHER" id="PTHR10520">
    <property type="entry name" value="TRIFUNCTIONAL PURINE BIOSYNTHETIC PROTEIN ADENOSINE-3-RELATED"/>
    <property type="match status" value="1"/>
</dbReference>
<keyword evidence="15" id="KW-1185">Reference proteome</keyword>
<keyword evidence="6" id="KW-0067">ATP-binding</keyword>
<dbReference type="EC" id="6.3.3.1" evidence="3"/>
<dbReference type="EMBL" id="AGNK02001494">
    <property type="status" value="NOT_ANNOTATED_CDS"/>
    <property type="molecule type" value="Genomic_DNA"/>
</dbReference>
<dbReference type="InterPro" id="IPR036676">
    <property type="entry name" value="PurM-like_C_sf"/>
</dbReference>
<evidence type="ECO:0000256" key="8">
    <source>
        <dbReference type="ARBA" id="ARBA00032931"/>
    </source>
</evidence>
<reference evidence="14" key="3">
    <citation type="submission" date="2018-08" db="UniProtKB">
        <authorList>
            <consortium name="EnsemblPlants"/>
        </authorList>
    </citation>
    <scope>IDENTIFICATION</scope>
    <source>
        <strain evidence="14">Yugu1</strain>
    </source>
</reference>
<dbReference type="GO" id="GO:0006189">
    <property type="term" value="P:'de novo' IMP biosynthetic process"/>
    <property type="evidence" value="ECO:0007669"/>
    <property type="project" value="UniProtKB-UniPathway"/>
</dbReference>
<accession>K3Z721</accession>
<organism evidence="14 15">
    <name type="scientific">Setaria italica</name>
    <name type="common">Foxtail millet</name>
    <name type="synonym">Panicum italicum</name>
    <dbReference type="NCBI Taxonomy" id="4555"/>
    <lineage>
        <taxon>Eukaryota</taxon>
        <taxon>Viridiplantae</taxon>
        <taxon>Streptophyta</taxon>
        <taxon>Embryophyta</taxon>
        <taxon>Tracheophyta</taxon>
        <taxon>Spermatophyta</taxon>
        <taxon>Magnoliopsida</taxon>
        <taxon>Liliopsida</taxon>
        <taxon>Poales</taxon>
        <taxon>Poaceae</taxon>
        <taxon>PACMAD clade</taxon>
        <taxon>Panicoideae</taxon>
        <taxon>Panicodae</taxon>
        <taxon>Paniceae</taxon>
        <taxon>Cenchrinae</taxon>
        <taxon>Setaria</taxon>
    </lineage>
</organism>
<comment type="catalytic activity">
    <reaction evidence="9">
        <text>2-formamido-N(1)-(5-O-phospho-beta-D-ribosyl)acetamidine + ATP = 5-amino-1-(5-phospho-beta-D-ribosyl)imidazole + ADP + phosphate + H(+)</text>
        <dbReference type="Rhea" id="RHEA:23032"/>
        <dbReference type="ChEBI" id="CHEBI:15378"/>
        <dbReference type="ChEBI" id="CHEBI:30616"/>
        <dbReference type="ChEBI" id="CHEBI:43474"/>
        <dbReference type="ChEBI" id="CHEBI:137981"/>
        <dbReference type="ChEBI" id="CHEBI:147287"/>
        <dbReference type="ChEBI" id="CHEBI:456216"/>
        <dbReference type="EC" id="6.3.3.1"/>
    </reaction>
</comment>
<dbReference type="EnsemblPlants" id="KQL13885">
    <property type="protein sequence ID" value="KQL13885"/>
    <property type="gene ID" value="SETIT_022341mg"/>
</dbReference>
<dbReference type="AlphaFoldDB" id="K3Z721"/>
<dbReference type="FunFam" id="3.30.1330.10:FF:000001">
    <property type="entry name" value="Phosphoribosylformylglycinamidine cyclo-ligase"/>
    <property type="match status" value="1"/>
</dbReference>
<protein>
    <recommendedName>
        <fullName evidence="3">phosphoribosylformylglycinamidine cyclo-ligase</fullName>
        <ecNumber evidence="3">6.3.3.1</ecNumber>
    </recommendedName>
    <alternativeName>
        <fullName evidence="8">AIR synthase</fullName>
    </alternativeName>
    <alternativeName>
        <fullName evidence="7">Phosphoribosyl-aminoimidazole synthetase</fullName>
    </alternativeName>
</protein>
<dbReference type="GO" id="GO:0004637">
    <property type="term" value="F:phosphoribosylamine-glycine ligase activity"/>
    <property type="evidence" value="ECO:0000318"/>
    <property type="project" value="GO_Central"/>
</dbReference>
<comment type="pathway">
    <text evidence="1">Purine metabolism; IMP biosynthesis via de novo pathway; 5-amino-1-(5-phospho-D-ribosyl)imidazole from N(2)-formyl-N(1)-(5-phospho-D-ribosyl)glycinamide: step 2/2.</text>
</comment>
<evidence type="ECO:0000256" key="6">
    <source>
        <dbReference type="ARBA" id="ARBA00022840"/>
    </source>
</evidence>
<comment type="similarity">
    <text evidence="2">Belongs to the AIR synthase family.</text>
</comment>
<dbReference type="PANTHER" id="PTHR10520:SF12">
    <property type="entry name" value="TRIFUNCTIONAL PURINE BIOSYNTHETIC PROTEIN ADENOSINE-3"/>
    <property type="match status" value="1"/>
</dbReference>
<dbReference type="FunCoup" id="K3Z721">
    <property type="interactions" value="368"/>
</dbReference>
<evidence type="ECO:0000259" key="12">
    <source>
        <dbReference type="Pfam" id="PF02769"/>
    </source>
</evidence>
<name>K3Z721_SETIT</name>
<dbReference type="Proteomes" id="UP000004995">
    <property type="component" value="Unassembled WGS sequence"/>
</dbReference>
<dbReference type="InterPro" id="IPR036921">
    <property type="entry name" value="PurM-like_N_sf"/>
</dbReference>
<dbReference type="GO" id="GO:0005829">
    <property type="term" value="C:cytosol"/>
    <property type="evidence" value="ECO:0000318"/>
    <property type="project" value="GO_Central"/>
</dbReference>
<dbReference type="NCBIfam" id="TIGR00878">
    <property type="entry name" value="purM"/>
    <property type="match status" value="1"/>
</dbReference>
<evidence type="ECO:0000259" key="11">
    <source>
        <dbReference type="Pfam" id="PF00586"/>
    </source>
</evidence>
<dbReference type="HOGENOM" id="CLU_047116_0_0_1"/>
<dbReference type="eggNOG" id="KOG0237">
    <property type="taxonomic scope" value="Eukaryota"/>
</dbReference>
<dbReference type="SUPFAM" id="SSF55326">
    <property type="entry name" value="PurM N-terminal domain-like"/>
    <property type="match status" value="1"/>
</dbReference>
<dbReference type="FunFam" id="3.90.650.10:FF:000001">
    <property type="entry name" value="Phosphoribosylformylglycinamidine cyclo-ligase"/>
    <property type="match status" value="1"/>
</dbReference>
<evidence type="ECO:0000256" key="9">
    <source>
        <dbReference type="ARBA" id="ARBA00049057"/>
    </source>
</evidence>
<dbReference type="GO" id="GO:0004641">
    <property type="term" value="F:phosphoribosylformylglycinamidine cyclo-ligase activity"/>
    <property type="evidence" value="ECO:0000318"/>
    <property type="project" value="GO_Central"/>
</dbReference>
<dbReference type="InterPro" id="IPR010918">
    <property type="entry name" value="PurM-like_C_dom"/>
</dbReference>
<dbReference type="Gramene" id="KQL13885">
    <property type="protein sequence ID" value="KQL13885"/>
    <property type="gene ID" value="SETIT_022341mg"/>
</dbReference>
<evidence type="ECO:0000313" key="13">
    <source>
        <dbReference type="EMBL" id="RCV16110.1"/>
    </source>
</evidence>
<evidence type="ECO:0000313" key="15">
    <source>
        <dbReference type="Proteomes" id="UP000004995"/>
    </source>
</evidence>
<dbReference type="GO" id="GO:0046084">
    <property type="term" value="P:adenine biosynthetic process"/>
    <property type="evidence" value="ECO:0000318"/>
    <property type="project" value="GO_Central"/>
</dbReference>
<feature type="domain" description="PurM-like N-terminal" evidence="11">
    <location>
        <begin position="93"/>
        <end position="201"/>
    </location>
</feature>
<dbReference type="EMBL" id="CM003530">
    <property type="protein sequence ID" value="RCV16110.1"/>
    <property type="molecule type" value="Genomic_DNA"/>
</dbReference>
<evidence type="ECO:0000256" key="4">
    <source>
        <dbReference type="ARBA" id="ARBA00022598"/>
    </source>
</evidence>
<evidence type="ECO:0000256" key="1">
    <source>
        <dbReference type="ARBA" id="ARBA00004686"/>
    </source>
</evidence>
<sequence length="382" mass="40621">MTTSRLVSFLRGPANSPAPSARRGPRQPQRLSFPQAGEGMRRVSVACSSASGEDEGMTYKGAGVDIDAGTELVRRIRKMAPGIGGFGGLFPFGDHYLVAGTDGVGTKLKLAFETGIHDTIGIDLVAMSVNDIVTSGAEPMFFLDYYATSKLDVDLAEKVIKGIVDGCQQSDCVLLGGETAEMPGFYAEGEYDLSGFAVGRVKKDKVIDGKSIVKGDVLIGLPSSGVHSNGFSLARRVLEKSGLSLSDQLPRNDGITTTVGEALMAPTVIYVKQVLEIISKGGVKGLAHITGGGFTDNIPRVFPSGLGAKIFTGSWEVPPVFKWLQQVGNIDDAEMRRTFNMGIGMVLVVSRESADRIIEDTRGSNHAYRIGEVIEGEGVHYV</sequence>
<dbReference type="GO" id="GO:0005524">
    <property type="term" value="F:ATP binding"/>
    <property type="evidence" value="ECO:0007669"/>
    <property type="project" value="UniProtKB-KW"/>
</dbReference>
<dbReference type="GO" id="GO:0006164">
    <property type="term" value="P:purine nucleotide biosynthetic process"/>
    <property type="evidence" value="ECO:0000318"/>
    <property type="project" value="GO_Central"/>
</dbReference>
<dbReference type="InterPro" id="IPR004733">
    <property type="entry name" value="PurM_cligase"/>
</dbReference>
<keyword evidence="5" id="KW-0547">Nucleotide-binding</keyword>
<dbReference type="Gene3D" id="3.30.1330.10">
    <property type="entry name" value="PurM-like, N-terminal domain"/>
    <property type="match status" value="1"/>
</dbReference>
<evidence type="ECO:0000256" key="5">
    <source>
        <dbReference type="ARBA" id="ARBA00022741"/>
    </source>
</evidence>
<gene>
    <name evidence="14" type="primary">LOC101757143</name>
    <name evidence="13" type="ORF">SETIT_3G111600v2</name>
</gene>
<evidence type="ECO:0000256" key="2">
    <source>
        <dbReference type="ARBA" id="ARBA00010280"/>
    </source>
</evidence>
<dbReference type="Pfam" id="PF02769">
    <property type="entry name" value="AIRS_C"/>
    <property type="match status" value="1"/>
</dbReference>
<dbReference type="GeneID" id="101757143"/>
<dbReference type="SUPFAM" id="SSF56042">
    <property type="entry name" value="PurM C-terminal domain-like"/>
    <property type="match status" value="1"/>
</dbReference>
<evidence type="ECO:0000256" key="10">
    <source>
        <dbReference type="SAM" id="MobiDB-lite"/>
    </source>
</evidence>
<reference evidence="13" key="2">
    <citation type="submission" date="2015-07" db="EMBL/GenBank/DDBJ databases">
        <authorList>
            <person name="Noorani M."/>
        </authorList>
    </citation>
    <scope>NUCLEOTIDE SEQUENCE</scope>
    <source>
        <strain evidence="13">Yugu1</strain>
    </source>
</reference>
<evidence type="ECO:0000256" key="7">
    <source>
        <dbReference type="ARBA" id="ARBA00031908"/>
    </source>
</evidence>
<evidence type="ECO:0000256" key="3">
    <source>
        <dbReference type="ARBA" id="ARBA00013047"/>
    </source>
</evidence>
<dbReference type="HAMAP" id="MF_00741">
    <property type="entry name" value="AIRS"/>
    <property type="match status" value="1"/>
</dbReference>
<proteinExistence type="inferred from homology"/>
<reference evidence="13 15" key="1">
    <citation type="journal article" date="2012" name="Nat. Biotechnol.">
        <title>Reference genome sequence of the model plant Setaria.</title>
        <authorList>
            <person name="Bennetzen J.L."/>
            <person name="Schmutz J."/>
            <person name="Wang H."/>
            <person name="Percifield R."/>
            <person name="Hawkins J."/>
            <person name="Pontaroli A.C."/>
            <person name="Estep M."/>
            <person name="Feng L."/>
            <person name="Vaughn J.N."/>
            <person name="Grimwood J."/>
            <person name="Jenkins J."/>
            <person name="Barry K."/>
            <person name="Lindquist E."/>
            <person name="Hellsten U."/>
            <person name="Deshpande S."/>
            <person name="Wang X."/>
            <person name="Wu X."/>
            <person name="Mitros T."/>
            <person name="Triplett J."/>
            <person name="Yang X."/>
            <person name="Ye C.Y."/>
            <person name="Mauro-Herrera M."/>
            <person name="Wang L."/>
            <person name="Li P."/>
            <person name="Sharma M."/>
            <person name="Sharma R."/>
            <person name="Ronald P.C."/>
            <person name="Panaud O."/>
            <person name="Kellogg E.A."/>
            <person name="Brutnell T.P."/>
            <person name="Doust A.N."/>
            <person name="Tuskan G.A."/>
            <person name="Rokhsar D."/>
            <person name="Devos K.M."/>
        </authorList>
    </citation>
    <scope>NUCLEOTIDE SEQUENCE [LARGE SCALE GENOMIC DNA]</scope>
    <source>
        <strain evidence="15">cv. Yugu1</strain>
        <strain evidence="13">Yugu1</strain>
    </source>
</reference>
<dbReference type="KEGG" id="sita:101757143"/>